<organism evidence="4">
    <name type="scientific">Oscillatoriales cyanobacterium SpSt-418</name>
    <dbReference type="NCBI Taxonomy" id="2282169"/>
    <lineage>
        <taxon>Bacteria</taxon>
        <taxon>Bacillati</taxon>
        <taxon>Cyanobacteriota</taxon>
        <taxon>Cyanophyceae</taxon>
        <taxon>Oscillatoriophycideae</taxon>
        <taxon>Oscillatoriales</taxon>
    </lineage>
</organism>
<dbReference type="InterPro" id="IPR050570">
    <property type="entry name" value="Cell_wall_metabolism_enzyme"/>
</dbReference>
<dbReference type="PROSITE" id="PS51257">
    <property type="entry name" value="PROKAR_LIPOPROTEIN"/>
    <property type="match status" value="1"/>
</dbReference>
<gene>
    <name evidence="4" type="ORF">ENR64_01625</name>
</gene>
<dbReference type="CDD" id="cd12797">
    <property type="entry name" value="M23_peptidase"/>
    <property type="match status" value="1"/>
</dbReference>
<feature type="coiled-coil region" evidence="2">
    <location>
        <begin position="39"/>
        <end position="119"/>
    </location>
</feature>
<accession>A0A7C3KCD7</accession>
<dbReference type="GO" id="GO:0004222">
    <property type="term" value="F:metalloendopeptidase activity"/>
    <property type="evidence" value="ECO:0007669"/>
    <property type="project" value="TreeGrafter"/>
</dbReference>
<dbReference type="FunFam" id="2.70.70.10:FF:000006">
    <property type="entry name" value="M23 family peptidase"/>
    <property type="match status" value="1"/>
</dbReference>
<evidence type="ECO:0000259" key="3">
    <source>
        <dbReference type="Pfam" id="PF01551"/>
    </source>
</evidence>
<evidence type="ECO:0000256" key="1">
    <source>
        <dbReference type="ARBA" id="ARBA00022729"/>
    </source>
</evidence>
<dbReference type="Gene3D" id="6.10.250.3150">
    <property type="match status" value="1"/>
</dbReference>
<dbReference type="EMBL" id="DSRU01000024">
    <property type="protein sequence ID" value="HFM96467.1"/>
    <property type="molecule type" value="Genomic_DNA"/>
</dbReference>
<feature type="domain" description="M23ase beta-sheet core" evidence="3">
    <location>
        <begin position="291"/>
        <end position="386"/>
    </location>
</feature>
<dbReference type="Gene3D" id="2.70.70.10">
    <property type="entry name" value="Glucose Permease (Domain IIA)"/>
    <property type="match status" value="1"/>
</dbReference>
<sequence>MSVRPIQVFAKHYRQWLWLFFSLGLGCLLWVSPLSPVAYAQSIDTLRQQQQQIENQRSRLQQQQQNLQKHENTAQQKLQGLRQNIKVTDSQIKASEAKLAAAEKQLQAIERSLLSTEQKFRQQQIATVARLRFLQRQQVDRGWAVLLQSENINEFLTRRYQLKQLYVADRKMLTTLRQQADKVDQQRDQQATKKNEVALLAQQLYAQKAQFERQANSQQSMIARLQSDRRALSAAEAQLEQDSRNIGALIQKKLAMRKALIRGSGRMVFPANGAITSSFGWRVHPILGYQRFHAGIDFGADSGSPIYAADSGSVIFAGWYGGYGNTVIIDHGSGITTLYGHASKLYVTEGQNVQRGQTVAAVGSTGLSTGPHLHFEVRKQGEPVNPAPYL</sequence>
<keyword evidence="2" id="KW-0175">Coiled coil</keyword>
<dbReference type="PANTHER" id="PTHR21666">
    <property type="entry name" value="PEPTIDASE-RELATED"/>
    <property type="match status" value="1"/>
</dbReference>
<dbReference type="Pfam" id="PF01551">
    <property type="entry name" value="Peptidase_M23"/>
    <property type="match status" value="1"/>
</dbReference>
<feature type="coiled-coil region" evidence="2">
    <location>
        <begin position="208"/>
        <end position="252"/>
    </location>
</feature>
<name>A0A7C3KCD7_9CYAN</name>
<keyword evidence="1" id="KW-0732">Signal</keyword>
<dbReference type="InterPro" id="IPR011055">
    <property type="entry name" value="Dup_hybrid_motif"/>
</dbReference>
<proteinExistence type="predicted"/>
<dbReference type="AlphaFoldDB" id="A0A7C3KCD7"/>
<evidence type="ECO:0000256" key="2">
    <source>
        <dbReference type="SAM" id="Coils"/>
    </source>
</evidence>
<evidence type="ECO:0000313" key="4">
    <source>
        <dbReference type="EMBL" id="HFM96467.1"/>
    </source>
</evidence>
<dbReference type="InterPro" id="IPR016047">
    <property type="entry name" value="M23ase_b-sheet_dom"/>
</dbReference>
<dbReference type="SUPFAM" id="SSF51261">
    <property type="entry name" value="Duplicated hybrid motif"/>
    <property type="match status" value="1"/>
</dbReference>
<reference evidence="4" key="1">
    <citation type="journal article" date="2020" name="mSystems">
        <title>Genome- and Community-Level Interaction Insights into Carbon Utilization and Element Cycling Functions of Hydrothermarchaeota in Hydrothermal Sediment.</title>
        <authorList>
            <person name="Zhou Z."/>
            <person name="Liu Y."/>
            <person name="Xu W."/>
            <person name="Pan J."/>
            <person name="Luo Z.H."/>
            <person name="Li M."/>
        </authorList>
    </citation>
    <scope>NUCLEOTIDE SEQUENCE [LARGE SCALE GENOMIC DNA]</scope>
    <source>
        <strain evidence="4">SpSt-418</strain>
    </source>
</reference>
<protein>
    <submittedName>
        <fullName evidence="4">Peptidase M23</fullName>
    </submittedName>
</protein>
<comment type="caution">
    <text evidence="4">The sequence shown here is derived from an EMBL/GenBank/DDBJ whole genome shotgun (WGS) entry which is preliminary data.</text>
</comment>
<dbReference type="PANTHER" id="PTHR21666:SF289">
    <property type="entry name" value="L-ALA--D-GLU ENDOPEPTIDASE"/>
    <property type="match status" value="1"/>
</dbReference>